<reference evidence="1 2" key="1">
    <citation type="submission" date="2022-01" db="EMBL/GenBank/DDBJ databases">
        <title>Desulfofustis limnae sp. nov., a novel mesophilic sulfate-reducing bacterium isolated from marsh soil.</title>
        <authorList>
            <person name="Watanabe M."/>
            <person name="Takahashi A."/>
            <person name="Kojima H."/>
            <person name="Fukui M."/>
        </authorList>
    </citation>
    <scope>NUCLEOTIDE SEQUENCE [LARGE SCALE GENOMIC DNA]</scope>
    <source>
        <strain evidence="1 2">PPLL</strain>
    </source>
</reference>
<dbReference type="InterPro" id="IPR052552">
    <property type="entry name" value="YeaO-like"/>
</dbReference>
<evidence type="ECO:0000313" key="1">
    <source>
        <dbReference type="EMBL" id="BDD86530.1"/>
    </source>
</evidence>
<name>A0ABN6M332_9BACT</name>
<evidence type="ECO:0008006" key="3">
    <source>
        <dbReference type="Google" id="ProtNLM"/>
    </source>
</evidence>
<protein>
    <recommendedName>
        <fullName evidence="3">DUF488 domain-containing protein</fullName>
    </recommendedName>
</protein>
<organism evidence="1 2">
    <name type="scientific">Desulfofustis limnaeus</name>
    <dbReference type="NCBI Taxonomy" id="2740163"/>
    <lineage>
        <taxon>Bacteria</taxon>
        <taxon>Pseudomonadati</taxon>
        <taxon>Thermodesulfobacteriota</taxon>
        <taxon>Desulfobulbia</taxon>
        <taxon>Desulfobulbales</taxon>
        <taxon>Desulfocapsaceae</taxon>
        <taxon>Desulfofustis</taxon>
    </lineage>
</organism>
<dbReference type="PANTHER" id="PTHR36849">
    <property type="entry name" value="CYTOPLASMIC PROTEIN-RELATED"/>
    <property type="match status" value="1"/>
</dbReference>
<accession>A0ABN6M332</accession>
<dbReference type="PANTHER" id="PTHR36849:SF1">
    <property type="entry name" value="CYTOPLASMIC PROTEIN"/>
    <property type="match status" value="1"/>
</dbReference>
<dbReference type="EMBL" id="AP025516">
    <property type="protein sequence ID" value="BDD86530.1"/>
    <property type="molecule type" value="Genomic_DNA"/>
</dbReference>
<dbReference type="Proteomes" id="UP000830055">
    <property type="component" value="Chromosome"/>
</dbReference>
<proteinExistence type="predicted"/>
<evidence type="ECO:0000313" key="2">
    <source>
        <dbReference type="Proteomes" id="UP000830055"/>
    </source>
</evidence>
<dbReference type="Pfam" id="PF22752">
    <property type="entry name" value="DUF488-N3i"/>
    <property type="match status" value="1"/>
</dbReference>
<gene>
    <name evidence="1" type="ORF">DPPLL_08950</name>
</gene>
<keyword evidence="2" id="KW-1185">Reference proteome</keyword>
<sequence>MNVDSLQGETVNILLKRVYETPHRDDGTRILVDRLWPRGMTKERAKIDVWLKEITPSHELRTWYQHDIDKWPDFKRRYFAEIDAHPEAVRELLRYAEQGTITLVYAAKAPEHNHALALKQYLEQNR</sequence>